<keyword evidence="2" id="KW-1185">Reference proteome</keyword>
<dbReference type="AlphaFoldDB" id="A0AAV0ZCW5"/>
<reference evidence="1 2" key="1">
    <citation type="submission" date="2023-01" db="EMBL/GenBank/DDBJ databases">
        <authorList>
            <person name="Kreplak J."/>
        </authorList>
    </citation>
    <scope>NUCLEOTIDE SEQUENCE [LARGE SCALE GENOMIC DNA]</scope>
</reference>
<name>A0AAV0ZCW5_VICFA</name>
<gene>
    <name evidence="1" type="ORF">VFH_II001240</name>
</gene>
<dbReference type="EMBL" id="OX451737">
    <property type="protein sequence ID" value="CAI8595741.1"/>
    <property type="molecule type" value="Genomic_DNA"/>
</dbReference>
<organism evidence="1 2">
    <name type="scientific">Vicia faba</name>
    <name type="common">Broad bean</name>
    <name type="synonym">Faba vulgaris</name>
    <dbReference type="NCBI Taxonomy" id="3906"/>
    <lineage>
        <taxon>Eukaryota</taxon>
        <taxon>Viridiplantae</taxon>
        <taxon>Streptophyta</taxon>
        <taxon>Embryophyta</taxon>
        <taxon>Tracheophyta</taxon>
        <taxon>Spermatophyta</taxon>
        <taxon>Magnoliopsida</taxon>
        <taxon>eudicotyledons</taxon>
        <taxon>Gunneridae</taxon>
        <taxon>Pentapetalae</taxon>
        <taxon>rosids</taxon>
        <taxon>fabids</taxon>
        <taxon>Fabales</taxon>
        <taxon>Fabaceae</taxon>
        <taxon>Papilionoideae</taxon>
        <taxon>50 kb inversion clade</taxon>
        <taxon>NPAAA clade</taxon>
        <taxon>Hologalegina</taxon>
        <taxon>IRL clade</taxon>
        <taxon>Fabeae</taxon>
        <taxon>Vicia</taxon>
    </lineage>
</organism>
<proteinExistence type="predicted"/>
<protein>
    <submittedName>
        <fullName evidence="1">Uncharacterized protein</fullName>
    </submittedName>
</protein>
<dbReference type="Proteomes" id="UP001157006">
    <property type="component" value="Chromosome 2"/>
</dbReference>
<evidence type="ECO:0000313" key="2">
    <source>
        <dbReference type="Proteomes" id="UP001157006"/>
    </source>
</evidence>
<accession>A0AAV0ZCW5</accession>
<evidence type="ECO:0000313" key="1">
    <source>
        <dbReference type="EMBL" id="CAI8595741.1"/>
    </source>
</evidence>
<sequence length="117" mass="12791">MINTEAEAEVMTDEGIDLDQGQGHVLVHAQKGQITGASPAIHGVFTNMFPTATSHLQQFTTLSVLPVQAMTQQVTRHASRCMLGASLLQLMSSQFQLSSVRLWLQSEETLLVQVMPL</sequence>